<name>A0ABM1Q7F0_CAMSA</name>
<proteinExistence type="predicted"/>
<sequence length="383" mass="44773">MERVTKEPPNNLWRWSAKETISLSNSFSFCYSIRLSRSRVLTHTLVVRVKYCLCLEIYYHRSRFVVSWESQNGSLHIEVIRLSRSWGTCGWRNWGEERKFREGRKGKKVRRVRGKGGGRLDLPSTNVEGGIGLERRSTGNQQFTIRTAYSLTLLSLFNKARQLSIFYESSVAVVVVSASRKLYNSSSDDDMSKIIERYDMQHADELKALDLAEKTRNSLPHKELLEIVQSKLEEPNVDNISVDFLISLEEQLETALSIRARKTELMIASVKSLQEKEMLLREENHVLASQVNRISYAFYMLINNFIHLHYREIHIPYIKKNILTLKDFDGCDKFSGTLISYVCEKKKILKFMLIFSRSCRGRIIGEFLTRFFFSFFYFLFLTI</sequence>
<dbReference type="RefSeq" id="XP_019082688.1">
    <property type="nucleotide sequence ID" value="XM_019227143.1"/>
</dbReference>
<evidence type="ECO:0000259" key="7">
    <source>
        <dbReference type="PROSITE" id="PS51297"/>
    </source>
</evidence>
<keyword evidence="2" id="KW-0805">Transcription regulation</keyword>
<gene>
    <name evidence="9" type="primary">LOC104702478</name>
</gene>
<dbReference type="InterPro" id="IPR002487">
    <property type="entry name" value="TF_Kbox"/>
</dbReference>
<evidence type="ECO:0000256" key="1">
    <source>
        <dbReference type="ARBA" id="ARBA00004123"/>
    </source>
</evidence>
<evidence type="ECO:0000256" key="4">
    <source>
        <dbReference type="ARBA" id="ARBA00023163"/>
    </source>
</evidence>
<dbReference type="SUPFAM" id="SSF55455">
    <property type="entry name" value="SRF-like"/>
    <property type="match status" value="1"/>
</dbReference>
<reference evidence="8" key="1">
    <citation type="journal article" date="2014" name="Nat. Commun.">
        <title>The emerging biofuel crop Camelina sativa retains a highly undifferentiated hexaploid genome structure.</title>
        <authorList>
            <person name="Kagale S."/>
            <person name="Koh C."/>
            <person name="Nixon J."/>
            <person name="Bollina V."/>
            <person name="Clarke W.E."/>
            <person name="Tuteja R."/>
            <person name="Spillane C."/>
            <person name="Robinson S.J."/>
            <person name="Links M.G."/>
            <person name="Clarke C."/>
            <person name="Higgins E.E."/>
            <person name="Huebert T."/>
            <person name="Sharpe A.G."/>
            <person name="Parkin I.A."/>
        </authorList>
    </citation>
    <scope>NUCLEOTIDE SEQUENCE [LARGE SCALE GENOMIC DNA]</scope>
    <source>
        <strain evidence="8">cv. DH55</strain>
    </source>
</reference>
<evidence type="ECO:0000256" key="3">
    <source>
        <dbReference type="ARBA" id="ARBA00023125"/>
    </source>
</evidence>
<evidence type="ECO:0000256" key="2">
    <source>
        <dbReference type="ARBA" id="ARBA00023015"/>
    </source>
</evidence>
<organism evidence="8 9">
    <name type="scientific">Camelina sativa</name>
    <name type="common">False flax</name>
    <name type="synonym">Myagrum sativum</name>
    <dbReference type="NCBI Taxonomy" id="90675"/>
    <lineage>
        <taxon>Eukaryota</taxon>
        <taxon>Viridiplantae</taxon>
        <taxon>Streptophyta</taxon>
        <taxon>Embryophyta</taxon>
        <taxon>Tracheophyta</taxon>
        <taxon>Spermatophyta</taxon>
        <taxon>Magnoliopsida</taxon>
        <taxon>eudicotyledons</taxon>
        <taxon>Gunneridae</taxon>
        <taxon>Pentapetalae</taxon>
        <taxon>rosids</taxon>
        <taxon>malvids</taxon>
        <taxon>Brassicales</taxon>
        <taxon>Brassicaceae</taxon>
        <taxon>Camelineae</taxon>
        <taxon>Camelina</taxon>
    </lineage>
</organism>
<dbReference type="Gene3D" id="3.40.1810.10">
    <property type="entry name" value="Transcription factor, MADS-box"/>
    <property type="match status" value="1"/>
</dbReference>
<evidence type="ECO:0000259" key="6">
    <source>
        <dbReference type="PROSITE" id="PS50066"/>
    </source>
</evidence>
<keyword evidence="4" id="KW-0804">Transcription</keyword>
<dbReference type="InterPro" id="IPR050142">
    <property type="entry name" value="MADS-box/MEF2_TF"/>
</dbReference>
<dbReference type="Proteomes" id="UP000694864">
    <property type="component" value="Chromosome 7"/>
</dbReference>
<evidence type="ECO:0000313" key="9">
    <source>
        <dbReference type="RefSeq" id="XP_019082688.1"/>
    </source>
</evidence>
<dbReference type="InterPro" id="IPR002100">
    <property type="entry name" value="TF_MADSbox"/>
</dbReference>
<dbReference type="Pfam" id="PF01486">
    <property type="entry name" value="K-box"/>
    <property type="match status" value="1"/>
</dbReference>
<dbReference type="GeneID" id="104702478"/>
<evidence type="ECO:0000313" key="8">
    <source>
        <dbReference type="Proteomes" id="UP000694864"/>
    </source>
</evidence>
<dbReference type="PROSITE" id="PS51297">
    <property type="entry name" value="K_BOX"/>
    <property type="match status" value="1"/>
</dbReference>
<protein>
    <submittedName>
        <fullName evidence="9">Uncharacterized protein LOC104702478</fullName>
    </submittedName>
</protein>
<keyword evidence="5" id="KW-0539">Nucleus</keyword>
<keyword evidence="8" id="KW-1185">Reference proteome</keyword>
<comment type="subcellular location">
    <subcellularLocation>
        <location evidence="1">Nucleus</location>
    </subcellularLocation>
</comment>
<dbReference type="PANTHER" id="PTHR48019">
    <property type="entry name" value="SERUM RESPONSE FACTOR HOMOLOG"/>
    <property type="match status" value="1"/>
</dbReference>
<dbReference type="PROSITE" id="PS50066">
    <property type="entry name" value="MADS_BOX_2"/>
    <property type="match status" value="1"/>
</dbReference>
<feature type="domain" description="K-box" evidence="7">
    <location>
        <begin position="208"/>
        <end position="297"/>
    </location>
</feature>
<feature type="domain" description="MADS-box" evidence="6">
    <location>
        <begin position="155"/>
        <end position="189"/>
    </location>
</feature>
<reference evidence="9" key="2">
    <citation type="submission" date="2025-08" db="UniProtKB">
        <authorList>
            <consortium name="RefSeq"/>
        </authorList>
    </citation>
    <scope>IDENTIFICATION</scope>
    <source>
        <tissue evidence="9">Leaf</tissue>
    </source>
</reference>
<evidence type="ECO:0000256" key="5">
    <source>
        <dbReference type="ARBA" id="ARBA00023242"/>
    </source>
</evidence>
<dbReference type="InterPro" id="IPR036879">
    <property type="entry name" value="TF_MADSbox_sf"/>
</dbReference>
<accession>A0ABM1Q7F0</accession>
<keyword evidence="3" id="KW-0238">DNA-binding</keyword>